<dbReference type="InterPro" id="IPR012870">
    <property type="entry name" value="DUF1666"/>
</dbReference>
<dbReference type="OrthoDB" id="1911656at2759"/>
<evidence type="ECO:0000256" key="1">
    <source>
        <dbReference type="SAM" id="Coils"/>
    </source>
</evidence>
<evidence type="ECO:0000256" key="2">
    <source>
        <dbReference type="SAM" id="MobiDB-lite"/>
    </source>
</evidence>
<proteinExistence type="predicted"/>
<dbReference type="AlphaFoldDB" id="A0A843US78"/>
<accession>A0A843US78</accession>
<evidence type="ECO:0000313" key="3">
    <source>
        <dbReference type="EMBL" id="MQL89132.1"/>
    </source>
</evidence>
<name>A0A843US78_COLES</name>
<dbReference type="PANTHER" id="PTHR46702">
    <property type="entry name" value="DNA LIGASE (DUF1666)-RELATED"/>
    <property type="match status" value="1"/>
</dbReference>
<dbReference type="Proteomes" id="UP000652761">
    <property type="component" value="Unassembled WGS sequence"/>
</dbReference>
<sequence length="428" mass="49711">MDFFKVKRFGRYRKSKAEKDPDAEKDQLTTEELKSENGDAPPKEADADSAADMEDEDDDDFITNEVKRRLKELRKNSFMVLIPEESCPEEDEGEEEETSSSEWRESEVGDGHSWCDFNTLYSKYCERMFFFDKMVSQHLQNAGPQSVINRSPRYASKKLSLTCRSLYFKRKDEHQEESEYLQQQQDEAEDCYHNLETGYVAHICLAWEALHCQYMQLKTKISLQPDSATCYCFAAQAFQQFQVLLQRFIENEPFEPGTRVEKYTRARSSMPKLLQVPSYEGLELKDKEHDDLDSPVLAMDLLKVIEETILTFRLLLKTEKNKSSINLTSFGGHQSAASLHQVQISLDKKEIKLKELSKKKAVKKKSWPATHEEVELLFGLIDIKIVSRVLRMSRISKEQLLWCEEKMSKLGLSERKLERDGSPVLFPC</sequence>
<keyword evidence="1" id="KW-0175">Coiled coil</keyword>
<feature type="compositionally biased region" description="Acidic residues" evidence="2">
    <location>
        <begin position="47"/>
        <end position="62"/>
    </location>
</feature>
<organism evidence="3 4">
    <name type="scientific">Colocasia esculenta</name>
    <name type="common">Wild taro</name>
    <name type="synonym">Arum esculentum</name>
    <dbReference type="NCBI Taxonomy" id="4460"/>
    <lineage>
        <taxon>Eukaryota</taxon>
        <taxon>Viridiplantae</taxon>
        <taxon>Streptophyta</taxon>
        <taxon>Embryophyta</taxon>
        <taxon>Tracheophyta</taxon>
        <taxon>Spermatophyta</taxon>
        <taxon>Magnoliopsida</taxon>
        <taxon>Liliopsida</taxon>
        <taxon>Araceae</taxon>
        <taxon>Aroideae</taxon>
        <taxon>Colocasieae</taxon>
        <taxon>Colocasia</taxon>
    </lineage>
</organism>
<feature type="coiled-coil region" evidence="1">
    <location>
        <begin position="339"/>
        <end position="366"/>
    </location>
</feature>
<evidence type="ECO:0000313" key="4">
    <source>
        <dbReference type="Proteomes" id="UP000652761"/>
    </source>
</evidence>
<protein>
    <recommendedName>
        <fullName evidence="5">Ribosomal protein L34Ae</fullName>
    </recommendedName>
</protein>
<comment type="caution">
    <text evidence="3">The sequence shown here is derived from an EMBL/GenBank/DDBJ whole genome shotgun (WGS) entry which is preliminary data.</text>
</comment>
<reference evidence="3" key="1">
    <citation type="submission" date="2017-07" db="EMBL/GenBank/DDBJ databases">
        <title>Taro Niue Genome Assembly and Annotation.</title>
        <authorList>
            <person name="Atibalentja N."/>
            <person name="Keating K."/>
            <person name="Fields C.J."/>
        </authorList>
    </citation>
    <scope>NUCLEOTIDE SEQUENCE</scope>
    <source>
        <strain evidence="3">Niue_2</strain>
        <tissue evidence="3">Leaf</tissue>
    </source>
</reference>
<dbReference type="Pfam" id="PF07891">
    <property type="entry name" value="DUF1666"/>
    <property type="match status" value="1"/>
</dbReference>
<keyword evidence="4" id="KW-1185">Reference proteome</keyword>
<dbReference type="PANTHER" id="PTHR46702:SF1">
    <property type="entry name" value="DUF1666 FAMILY PROTEIN (DUF1666)"/>
    <property type="match status" value="1"/>
</dbReference>
<feature type="region of interest" description="Disordered" evidence="2">
    <location>
        <begin position="9"/>
        <end position="62"/>
    </location>
</feature>
<evidence type="ECO:0008006" key="5">
    <source>
        <dbReference type="Google" id="ProtNLM"/>
    </source>
</evidence>
<gene>
    <name evidence="3" type="ORF">Taro_021707</name>
</gene>
<feature type="region of interest" description="Disordered" evidence="2">
    <location>
        <begin position="82"/>
        <end position="109"/>
    </location>
</feature>
<feature type="compositionally biased region" description="Acidic residues" evidence="2">
    <location>
        <begin position="86"/>
        <end position="99"/>
    </location>
</feature>
<dbReference type="EMBL" id="NMUH01001120">
    <property type="protein sequence ID" value="MQL89132.1"/>
    <property type="molecule type" value="Genomic_DNA"/>
</dbReference>
<feature type="compositionally biased region" description="Basic and acidic residues" evidence="2">
    <location>
        <begin position="15"/>
        <end position="46"/>
    </location>
</feature>